<dbReference type="SUPFAM" id="SSF47323">
    <property type="entry name" value="Anticodon-binding domain of a subclass of class I aminoacyl-tRNA synthetases"/>
    <property type="match status" value="1"/>
</dbReference>
<dbReference type="InterPro" id="IPR013155">
    <property type="entry name" value="M/V/L/I-tRNA-synth_anticd-bd"/>
</dbReference>
<dbReference type="Gene3D" id="1.10.730.10">
    <property type="entry name" value="Isoleucyl-tRNA Synthetase, Domain 1"/>
    <property type="match status" value="1"/>
</dbReference>
<dbReference type="EMBL" id="DS985241">
    <property type="protein sequence ID" value="EDV29005.1"/>
    <property type="molecule type" value="Genomic_DNA"/>
</dbReference>
<dbReference type="FunFam" id="1.10.730.10:FF:000011">
    <property type="entry name" value="Leucine--tRNA ligase chloroplastic/mitochondrial"/>
    <property type="match status" value="1"/>
</dbReference>
<dbReference type="GO" id="GO:0006429">
    <property type="term" value="P:leucyl-tRNA aminoacylation"/>
    <property type="evidence" value="ECO:0007669"/>
    <property type="project" value="InterPro"/>
</dbReference>
<dbReference type="Pfam" id="PF00133">
    <property type="entry name" value="tRNA-synt_1"/>
    <property type="match status" value="1"/>
</dbReference>
<dbReference type="CTD" id="6749422"/>
<organism evidence="11 12">
    <name type="scientific">Trichoplax adhaerens</name>
    <name type="common">Trichoplax reptans</name>
    <dbReference type="NCBI Taxonomy" id="10228"/>
    <lineage>
        <taxon>Eukaryota</taxon>
        <taxon>Metazoa</taxon>
        <taxon>Placozoa</taxon>
        <taxon>Uniplacotomia</taxon>
        <taxon>Trichoplacea</taxon>
        <taxon>Trichoplacidae</taxon>
        <taxon>Trichoplax</taxon>
    </lineage>
</organism>
<protein>
    <recommendedName>
        <fullName evidence="2">leucine--tRNA ligase</fullName>
        <ecNumber evidence="2">6.1.1.4</ecNumber>
    </recommendedName>
</protein>
<dbReference type="AlphaFoldDB" id="B3RIL4"/>
<evidence type="ECO:0000259" key="9">
    <source>
        <dbReference type="Pfam" id="PF00133"/>
    </source>
</evidence>
<evidence type="ECO:0000313" key="12">
    <source>
        <dbReference type="Proteomes" id="UP000009022"/>
    </source>
</evidence>
<evidence type="ECO:0000256" key="4">
    <source>
        <dbReference type="ARBA" id="ARBA00022741"/>
    </source>
</evidence>
<gene>
    <name evidence="11" type="ORF">TRIADDRAFT_52447</name>
</gene>
<dbReference type="PhylomeDB" id="B3RIL4"/>
<keyword evidence="12" id="KW-1185">Reference proteome</keyword>
<accession>B3RIL4</accession>
<keyword evidence="6" id="KW-0648">Protein biosynthesis</keyword>
<dbReference type="CDD" id="cd07958">
    <property type="entry name" value="Anticodon_Ia_Leu_BEm"/>
    <property type="match status" value="1"/>
</dbReference>
<evidence type="ECO:0000313" key="11">
    <source>
        <dbReference type="EMBL" id="EDV29005.1"/>
    </source>
</evidence>
<dbReference type="PANTHER" id="PTHR43740">
    <property type="entry name" value="LEUCYL-TRNA SYNTHETASE"/>
    <property type="match status" value="1"/>
</dbReference>
<feature type="domain" description="Aminoacyl-tRNA synthetase class Ia" evidence="9">
    <location>
        <begin position="130"/>
        <end position="161"/>
    </location>
</feature>
<sequence length="383" mass="43643">MDTFVDSAWYFLRYLDPNNEARPFAKASVNYAMPVDLYIGGVEHAILHLLYARFVTHFLNDFGYISNKEPFACLLTQLLSDIRIFQGMVHGRTYKTNSSGKYLKKNEVEFSANQAIEKTTGEKVAVFWEKMSKSKYNGVDPQDVVKTYGADAVRLSLLFKAPPDNIIYWDEETIIGITSWLNRLRKMVADVDSTKPNNTRAKVPEINYNKLDKKLLRATHQAIKQVTYSLEKAFTFNVAIAACMKLSNILQDIPGEVAQKSTQYVESLRILCILISPLAPHFASELWSDLCLKREIGSSHILYQSWPTYDDSILADENINLQIIINGNRKGTIAIPATATENEEALLQYVKESRIGQELLRDKVIKKIYIVKHRKLISFVTDV</sequence>
<dbReference type="Pfam" id="PF08264">
    <property type="entry name" value="Anticodon_1"/>
    <property type="match status" value="1"/>
</dbReference>
<evidence type="ECO:0000256" key="5">
    <source>
        <dbReference type="ARBA" id="ARBA00022840"/>
    </source>
</evidence>
<dbReference type="eggNOG" id="KOG0435">
    <property type="taxonomic scope" value="Eukaryota"/>
</dbReference>
<dbReference type="InParanoid" id="B3RIL4"/>
<dbReference type="EC" id="6.1.1.4" evidence="2"/>
<dbReference type="SUPFAM" id="SSF52374">
    <property type="entry name" value="Nucleotidylyl transferase"/>
    <property type="match status" value="1"/>
</dbReference>
<dbReference type="OMA" id="SKHNTVD"/>
<evidence type="ECO:0000256" key="2">
    <source>
        <dbReference type="ARBA" id="ARBA00013164"/>
    </source>
</evidence>
<dbReference type="GO" id="GO:0004823">
    <property type="term" value="F:leucine-tRNA ligase activity"/>
    <property type="evidence" value="ECO:0007669"/>
    <property type="project" value="UniProtKB-EC"/>
</dbReference>
<dbReference type="InterPro" id="IPR014729">
    <property type="entry name" value="Rossmann-like_a/b/a_fold"/>
</dbReference>
<dbReference type="InterPro" id="IPR002302">
    <property type="entry name" value="Leu-tRNA-ligase"/>
</dbReference>
<evidence type="ECO:0000256" key="8">
    <source>
        <dbReference type="ARBA" id="ARBA00047469"/>
    </source>
</evidence>
<comment type="similarity">
    <text evidence="1">Belongs to the class-I aminoacyl-tRNA synthetase family.</text>
</comment>
<dbReference type="HOGENOM" id="CLU_004427_6_0_1"/>
<dbReference type="Proteomes" id="UP000009022">
    <property type="component" value="Unassembled WGS sequence"/>
</dbReference>
<comment type="catalytic activity">
    <reaction evidence="8">
        <text>tRNA(Leu) + L-leucine + ATP = L-leucyl-tRNA(Leu) + AMP + diphosphate</text>
        <dbReference type="Rhea" id="RHEA:11688"/>
        <dbReference type="Rhea" id="RHEA-COMP:9613"/>
        <dbReference type="Rhea" id="RHEA-COMP:9622"/>
        <dbReference type="ChEBI" id="CHEBI:30616"/>
        <dbReference type="ChEBI" id="CHEBI:33019"/>
        <dbReference type="ChEBI" id="CHEBI:57427"/>
        <dbReference type="ChEBI" id="CHEBI:78442"/>
        <dbReference type="ChEBI" id="CHEBI:78494"/>
        <dbReference type="ChEBI" id="CHEBI:456215"/>
        <dbReference type="EC" id="6.1.1.4"/>
    </reaction>
</comment>
<dbReference type="STRING" id="10228.B3RIL4"/>
<evidence type="ECO:0000256" key="6">
    <source>
        <dbReference type="ARBA" id="ARBA00022917"/>
    </source>
</evidence>
<dbReference type="PANTHER" id="PTHR43740:SF2">
    <property type="entry name" value="LEUCINE--TRNA LIGASE, MITOCHONDRIAL"/>
    <property type="match status" value="1"/>
</dbReference>
<keyword evidence="7" id="KW-0030">Aminoacyl-tRNA synthetase</keyword>
<dbReference type="Gene3D" id="3.40.50.620">
    <property type="entry name" value="HUPs"/>
    <property type="match status" value="1"/>
</dbReference>
<evidence type="ECO:0000256" key="1">
    <source>
        <dbReference type="ARBA" id="ARBA00005594"/>
    </source>
</evidence>
<dbReference type="GO" id="GO:0005739">
    <property type="term" value="C:mitochondrion"/>
    <property type="evidence" value="ECO:0007669"/>
    <property type="project" value="UniProtKB-ARBA"/>
</dbReference>
<reference evidence="11 12" key="1">
    <citation type="journal article" date="2008" name="Nature">
        <title>The Trichoplax genome and the nature of placozoans.</title>
        <authorList>
            <person name="Srivastava M."/>
            <person name="Begovic E."/>
            <person name="Chapman J."/>
            <person name="Putnam N.H."/>
            <person name="Hellsten U."/>
            <person name="Kawashima T."/>
            <person name="Kuo A."/>
            <person name="Mitros T."/>
            <person name="Salamov A."/>
            <person name="Carpenter M.L."/>
            <person name="Signorovitch A.Y."/>
            <person name="Moreno M.A."/>
            <person name="Kamm K."/>
            <person name="Grimwood J."/>
            <person name="Schmutz J."/>
            <person name="Shapiro H."/>
            <person name="Grigoriev I.V."/>
            <person name="Buss L.W."/>
            <person name="Schierwater B."/>
            <person name="Dellaporta S.L."/>
            <person name="Rokhsar D.S."/>
        </authorList>
    </citation>
    <scope>NUCLEOTIDE SEQUENCE [LARGE SCALE GENOMIC DNA]</scope>
    <source>
        <strain evidence="11 12">Grell-BS-1999</strain>
    </source>
</reference>
<dbReference type="OrthoDB" id="15954at2759"/>
<evidence type="ECO:0000256" key="3">
    <source>
        <dbReference type="ARBA" id="ARBA00022598"/>
    </source>
</evidence>
<dbReference type="GeneID" id="6749422"/>
<dbReference type="RefSeq" id="XP_002108207.1">
    <property type="nucleotide sequence ID" value="XM_002108171.1"/>
</dbReference>
<dbReference type="PRINTS" id="PR00985">
    <property type="entry name" value="TRNASYNTHLEU"/>
</dbReference>
<feature type="domain" description="Methionyl/Valyl/Leucyl/Isoleucyl-tRNA synthetase anticodon-binding" evidence="10">
    <location>
        <begin position="212"/>
        <end position="340"/>
    </location>
</feature>
<dbReference type="InterPro" id="IPR009080">
    <property type="entry name" value="tRNAsynth_Ia_anticodon-bd"/>
</dbReference>
<dbReference type="InterPro" id="IPR002300">
    <property type="entry name" value="aa-tRNA-synth_Ia"/>
</dbReference>
<keyword evidence="5" id="KW-0067">ATP-binding</keyword>
<evidence type="ECO:0000256" key="7">
    <source>
        <dbReference type="ARBA" id="ARBA00023146"/>
    </source>
</evidence>
<keyword evidence="4" id="KW-0547">Nucleotide-binding</keyword>
<evidence type="ECO:0000259" key="10">
    <source>
        <dbReference type="Pfam" id="PF08264"/>
    </source>
</evidence>
<name>B3RIL4_TRIAD</name>
<keyword evidence="3" id="KW-0436">Ligase</keyword>
<proteinExistence type="inferred from homology"/>
<dbReference type="KEGG" id="tad:TRIADDRAFT_52447"/>
<dbReference type="GO" id="GO:0005524">
    <property type="term" value="F:ATP binding"/>
    <property type="evidence" value="ECO:0007669"/>
    <property type="project" value="UniProtKB-KW"/>
</dbReference>